<protein>
    <submittedName>
        <fullName evidence="10">Uncharacterized protein</fullName>
    </submittedName>
</protein>
<dbReference type="PANTHER" id="PTHR45821">
    <property type="entry name" value="SNF2 DOMAIN-CONTAINING PROTEIN CLASSY 2-RELATED"/>
    <property type="match status" value="1"/>
</dbReference>
<dbReference type="SMART" id="SM00487">
    <property type="entry name" value="DEXDc"/>
    <property type="match status" value="1"/>
</dbReference>
<dbReference type="PROSITE" id="PS51194">
    <property type="entry name" value="HELICASE_CTER"/>
    <property type="match status" value="1"/>
</dbReference>
<feature type="compositionally biased region" description="Low complexity" evidence="7">
    <location>
        <begin position="107"/>
        <end position="121"/>
    </location>
</feature>
<dbReference type="InterPro" id="IPR001650">
    <property type="entry name" value="Helicase_C-like"/>
</dbReference>
<dbReference type="GO" id="GO:0080188">
    <property type="term" value="P:gene silencing by siRNA-directed DNA methylation"/>
    <property type="evidence" value="ECO:0007669"/>
    <property type="project" value="InterPro"/>
</dbReference>
<evidence type="ECO:0000259" key="8">
    <source>
        <dbReference type="PROSITE" id="PS51192"/>
    </source>
</evidence>
<keyword evidence="5" id="KW-0067">ATP-binding</keyword>
<dbReference type="GO" id="GO:0004386">
    <property type="term" value="F:helicase activity"/>
    <property type="evidence" value="ECO:0007669"/>
    <property type="project" value="UniProtKB-KW"/>
</dbReference>
<dbReference type="SUPFAM" id="SSF52540">
    <property type="entry name" value="P-loop containing nucleoside triphosphate hydrolases"/>
    <property type="match status" value="2"/>
</dbReference>
<dbReference type="InterPro" id="IPR014001">
    <property type="entry name" value="Helicase_ATP-bd"/>
</dbReference>
<dbReference type="PANTHER" id="PTHR45821:SF2">
    <property type="entry name" value="SNF2 DOMAIN-CONTAINING PROTEIN CLASSY 2"/>
    <property type="match status" value="1"/>
</dbReference>
<comment type="subcellular location">
    <subcellularLocation>
        <location evidence="1">Nucleus</location>
    </subcellularLocation>
</comment>
<evidence type="ECO:0000256" key="6">
    <source>
        <dbReference type="ARBA" id="ARBA00023242"/>
    </source>
</evidence>
<evidence type="ECO:0000313" key="11">
    <source>
        <dbReference type="Proteomes" id="UP000734854"/>
    </source>
</evidence>
<dbReference type="InterPro" id="IPR027417">
    <property type="entry name" value="P-loop_NTPase"/>
</dbReference>
<feature type="region of interest" description="Disordered" evidence="7">
    <location>
        <begin position="97"/>
        <end position="145"/>
    </location>
</feature>
<evidence type="ECO:0000259" key="9">
    <source>
        <dbReference type="PROSITE" id="PS51194"/>
    </source>
</evidence>
<keyword evidence="6" id="KW-0539">Nucleus</keyword>
<evidence type="ECO:0000256" key="4">
    <source>
        <dbReference type="ARBA" id="ARBA00022806"/>
    </source>
</evidence>
<dbReference type="Gene3D" id="3.40.50.300">
    <property type="entry name" value="P-loop containing nucleotide triphosphate hydrolases"/>
    <property type="match status" value="1"/>
</dbReference>
<dbReference type="Pfam" id="PF00271">
    <property type="entry name" value="Helicase_C"/>
    <property type="match status" value="1"/>
</dbReference>
<feature type="compositionally biased region" description="Acidic residues" evidence="7">
    <location>
        <begin position="128"/>
        <end position="144"/>
    </location>
</feature>
<evidence type="ECO:0000256" key="7">
    <source>
        <dbReference type="SAM" id="MobiDB-lite"/>
    </source>
</evidence>
<evidence type="ECO:0000256" key="3">
    <source>
        <dbReference type="ARBA" id="ARBA00022801"/>
    </source>
</evidence>
<keyword evidence="3" id="KW-0378">Hydrolase</keyword>
<reference evidence="10 11" key="1">
    <citation type="submission" date="2020-08" db="EMBL/GenBank/DDBJ databases">
        <title>Plant Genome Project.</title>
        <authorList>
            <person name="Zhang R.-G."/>
        </authorList>
    </citation>
    <scope>NUCLEOTIDE SEQUENCE [LARGE SCALE GENOMIC DNA]</scope>
    <source>
        <tissue evidence="10">Rhizome</tissue>
    </source>
</reference>
<dbReference type="InterPro" id="IPR049730">
    <property type="entry name" value="SNF2/RAD54-like_C"/>
</dbReference>
<feature type="region of interest" description="Disordered" evidence="7">
    <location>
        <begin position="413"/>
        <end position="432"/>
    </location>
</feature>
<dbReference type="GO" id="GO:0016787">
    <property type="term" value="F:hydrolase activity"/>
    <property type="evidence" value="ECO:0007669"/>
    <property type="project" value="UniProtKB-KW"/>
</dbReference>
<evidence type="ECO:0000256" key="5">
    <source>
        <dbReference type="ARBA" id="ARBA00022840"/>
    </source>
</evidence>
<dbReference type="PROSITE" id="PS51192">
    <property type="entry name" value="HELICASE_ATP_BIND_1"/>
    <property type="match status" value="1"/>
</dbReference>
<dbReference type="InterPro" id="IPR000330">
    <property type="entry name" value="SNF2_N"/>
</dbReference>
<dbReference type="EMBL" id="JACMSC010000007">
    <property type="protein sequence ID" value="KAG6515937.1"/>
    <property type="molecule type" value="Genomic_DNA"/>
</dbReference>
<dbReference type="InterPro" id="IPR044567">
    <property type="entry name" value="CLSY/DRD1"/>
</dbReference>
<evidence type="ECO:0000313" key="10">
    <source>
        <dbReference type="EMBL" id="KAG6515937.1"/>
    </source>
</evidence>
<dbReference type="GO" id="GO:0005634">
    <property type="term" value="C:nucleus"/>
    <property type="evidence" value="ECO:0007669"/>
    <property type="project" value="UniProtKB-SubCell"/>
</dbReference>
<keyword evidence="4" id="KW-0347">Helicase</keyword>
<gene>
    <name evidence="10" type="ORF">ZIOFF_026383</name>
</gene>
<keyword evidence="11" id="KW-1185">Reference proteome</keyword>
<dbReference type="InterPro" id="IPR038718">
    <property type="entry name" value="SNF2-like_sf"/>
</dbReference>
<comment type="caution">
    <text evidence="10">The sequence shown here is derived from an EMBL/GenBank/DDBJ whole genome shotgun (WGS) entry which is preliminary data.</text>
</comment>
<evidence type="ECO:0000256" key="2">
    <source>
        <dbReference type="ARBA" id="ARBA00022741"/>
    </source>
</evidence>
<accession>A0A8J5GYW4</accession>
<feature type="domain" description="Helicase ATP-binding" evidence="8">
    <location>
        <begin position="811"/>
        <end position="1013"/>
    </location>
</feature>
<feature type="domain" description="Helicase C-terminal" evidence="9">
    <location>
        <begin position="1173"/>
        <end position="1348"/>
    </location>
</feature>
<keyword evidence="2" id="KW-0547">Nucleotide-binding</keyword>
<dbReference type="Proteomes" id="UP000734854">
    <property type="component" value="Unassembled WGS sequence"/>
</dbReference>
<dbReference type="GO" id="GO:0005524">
    <property type="term" value="F:ATP binding"/>
    <property type="evidence" value="ECO:0007669"/>
    <property type="project" value="UniProtKB-KW"/>
</dbReference>
<name>A0A8J5GYW4_ZINOF</name>
<dbReference type="Gene3D" id="3.40.50.10810">
    <property type="entry name" value="Tandem AAA-ATPase domain"/>
    <property type="match status" value="1"/>
</dbReference>
<dbReference type="Pfam" id="PF00176">
    <property type="entry name" value="SNF2-rel_dom"/>
    <property type="match status" value="1"/>
</dbReference>
<dbReference type="CDD" id="cd18793">
    <property type="entry name" value="SF2_C_SNF"/>
    <property type="match status" value="1"/>
</dbReference>
<dbReference type="SMART" id="SM00490">
    <property type="entry name" value="HELICc"/>
    <property type="match status" value="1"/>
</dbReference>
<sequence length="1364" mass="156173">MAGAILGAFGEQRRYIDYPSEYIIQDDMYIPNYGFTSTANVPSGRGPRTRQPRQRYVDPPRMSCDIISEPSVWRDLSMQAGSSSFTQARTSFGGYPTSGGFGHYSDPQSSSESFPGPSSLPTDRDFANDDDPQEGNHGDDEEAGNDAHNDVIVQQSHERNTGAFEALYNGSWHGVDHISIKNGSTFAKINYNGSMVLDKVDGDCLRMRSRKASSSDCIHLLKPGTDVCALSGQVSLWHDAKIITIKKAPHDDYCTCLFNVMFFTNKTTSEKNDTNNRWAEVVPIENISILQKVQSEPWGDGCYKWNSTVDCVSNNKSKLLNDTVSSEVAWMLVLSTLKGMSFDLKSVKENLVYFIQKMQEDSSDLNNKQPEGDIDTTHPTSQKRIKALHFQISNKILRPKIVTLLMEASEEVPPKKASEKMPLSGVESFKDDEGSDSEVEILYQKSSLRHSKRLKTAPDRFSSYSSPNFNRPAKKIVLQDMNKGEIQPYIPFTFEYLMDEDPASVVLRENKSSEEKTTMLDSQHSSIVSEVKLIGFHKRGRPRSKILNSDEIGHMMPRIFKKSESSKKTANIDDIDHIVPCLYKERVNCKKATNPTECKDAMEKCMGNIRRQIEGQFESIVREEANQPTAFNEDEDFNWTPLANAPVEKDEHEDLWKEMDHCLTTIALTDQKQAMDMESPCKDALDSVEDGEEKCQHDFKLDEEIGLTCRLCHLVCTERKYVFQSFLKCNDWVSFKEKFDAQKLDWVEKLDMDWNSTRDPISLRENSLSETCENVWSLIDDLQSKLHLHQKKAFEFIWRNAAGSLVPSEMLQLPEKTGGCVISHSPGSGKTLLIIAFIVSFLRLFPRSRPLVLAPKSAIHTWRKEFQKWRIPVPVHLIQRDRSYEKEILFYRSKLLSLRTRMPNRKMMKIMDMLEKLRQWHENPSILMMNYSSFFSLAKQDSKHEYVRFMAEVLLKSPGILILDEGHNPRSTNSKLRKLLMEVKTENRILLSGTVFQNNFEEYFNTLALARPSFVDEVVSELDLDPHRRKLNREKKKHRKERLARKLFVEKIGQSIESSQEHDRKQGFELLNKMTGRFVDVYGNEILGTLPGLEIYTIMLASTDLQQKMLVKLQKSITHKRYPIEVELLITVCTIHPWLVTTVNCVSTYFNAEELEIIKNCREHLGIGSKTKFLIDLVHKSNRRGEKVLVFCHNISPLHFLVDMFKLVFGWNKGEEVLVLQGDQELPVRARIMDQFNGDTDGKCKVLLASTTACAEGISLTAASRLVMLDSEWNHSKTRQAIARAFRPGQDKVVYVYLLLASGTWEESKSRSNARKAWMSKMIFLGRYIEFSSSKQVEHIDDELLHEMVEEDESKSLQIILRPD</sequence>
<proteinExistence type="predicted"/>
<evidence type="ECO:0000256" key="1">
    <source>
        <dbReference type="ARBA" id="ARBA00004123"/>
    </source>
</evidence>
<organism evidence="10 11">
    <name type="scientific">Zingiber officinale</name>
    <name type="common">Ginger</name>
    <name type="synonym">Amomum zingiber</name>
    <dbReference type="NCBI Taxonomy" id="94328"/>
    <lineage>
        <taxon>Eukaryota</taxon>
        <taxon>Viridiplantae</taxon>
        <taxon>Streptophyta</taxon>
        <taxon>Embryophyta</taxon>
        <taxon>Tracheophyta</taxon>
        <taxon>Spermatophyta</taxon>
        <taxon>Magnoliopsida</taxon>
        <taxon>Liliopsida</taxon>
        <taxon>Zingiberales</taxon>
        <taxon>Zingiberaceae</taxon>
        <taxon>Zingiber</taxon>
    </lineage>
</organism>
<feature type="region of interest" description="Disordered" evidence="7">
    <location>
        <begin position="40"/>
        <end position="63"/>
    </location>
</feature>